<protein>
    <submittedName>
        <fullName evidence="1">Histidine kinase</fullName>
    </submittedName>
</protein>
<dbReference type="GO" id="GO:0016301">
    <property type="term" value="F:kinase activity"/>
    <property type="evidence" value="ECO:0007669"/>
    <property type="project" value="UniProtKB-KW"/>
</dbReference>
<dbReference type="Pfam" id="PF04392">
    <property type="entry name" value="ABC_sub_bind"/>
    <property type="match status" value="1"/>
</dbReference>
<comment type="caution">
    <text evidence="1">The sequence shown here is derived from an EMBL/GenBank/DDBJ whole genome shotgun (WGS) entry which is preliminary data.</text>
</comment>
<reference evidence="1 2" key="1">
    <citation type="journal article" date="2021" name="Sci. Rep.">
        <title>The distribution of antibiotic resistance genes in chicken gut microbiota commensals.</title>
        <authorList>
            <person name="Juricova H."/>
            <person name="Matiasovicova J."/>
            <person name="Kubasova T."/>
            <person name="Cejkova D."/>
            <person name="Rychlik I."/>
        </authorList>
    </citation>
    <scope>NUCLEOTIDE SEQUENCE [LARGE SCALE GENOMIC DNA]</scope>
    <source>
        <strain evidence="1 2">An435</strain>
    </source>
</reference>
<keyword evidence="1" id="KW-0418">Kinase</keyword>
<keyword evidence="2" id="KW-1185">Reference proteome</keyword>
<proteinExistence type="predicted"/>
<organism evidence="1 2">
    <name type="scientific">Clostridium saudiense</name>
    <dbReference type="NCBI Taxonomy" id="1414720"/>
    <lineage>
        <taxon>Bacteria</taxon>
        <taxon>Bacillati</taxon>
        <taxon>Bacillota</taxon>
        <taxon>Clostridia</taxon>
        <taxon>Eubacteriales</taxon>
        <taxon>Clostridiaceae</taxon>
        <taxon>Clostridium</taxon>
    </lineage>
</organism>
<gene>
    <name evidence="1" type="ORF">H6A19_16970</name>
</gene>
<feature type="non-terminal residue" evidence="1">
    <location>
        <position position="1"/>
    </location>
</feature>
<dbReference type="InterPro" id="IPR007487">
    <property type="entry name" value="ABC_transpt-TYRBP-like"/>
</dbReference>
<evidence type="ECO:0000313" key="1">
    <source>
        <dbReference type="EMBL" id="MBM6821001.1"/>
    </source>
</evidence>
<keyword evidence="1" id="KW-0808">Transferase</keyword>
<feature type="non-terminal residue" evidence="1">
    <location>
        <position position="331"/>
    </location>
</feature>
<dbReference type="PANTHER" id="PTHR35271:SF1">
    <property type="entry name" value="ABC TRANSPORTER, SUBSTRATE-BINDING LIPOPROTEIN"/>
    <property type="match status" value="1"/>
</dbReference>
<dbReference type="PANTHER" id="PTHR35271">
    <property type="entry name" value="ABC TRANSPORTER, SUBSTRATE-BINDING LIPOPROTEIN-RELATED"/>
    <property type="match status" value="1"/>
</dbReference>
<evidence type="ECO:0000313" key="2">
    <source>
        <dbReference type="Proteomes" id="UP000767334"/>
    </source>
</evidence>
<dbReference type="Proteomes" id="UP000767334">
    <property type="component" value="Unassembled WGS sequence"/>
</dbReference>
<accession>A0ABS2FL32</accession>
<dbReference type="RefSeq" id="WP_275552416.1">
    <property type="nucleotide sequence ID" value="NZ_JACJLL010000258.1"/>
</dbReference>
<dbReference type="EMBL" id="JACJLL010000258">
    <property type="protein sequence ID" value="MBM6821001.1"/>
    <property type="molecule type" value="Genomic_DNA"/>
</dbReference>
<dbReference type="Gene3D" id="3.40.50.2300">
    <property type="match status" value="2"/>
</dbReference>
<sequence>EYKEEKLNVLFIGSYNSNFISFEDQVEGIKAGLENNVNLRVEYMDLNGYYNIENEEKFYNLLKSSFENYKRYDAIIAGDDEALEFCLKYRNYIFQDIPISFLGIQKEELLEEAFKNEKVSGVREIESIEENLKLITEFHPKTENIIFLNDSGDEFYENIVNKYSNLNFQAIITSKLTIDEFKETIKKLKDNSVIISLYPDDFNNGEWLKTSDINKLISEINPTIPIYSVLNYGIGTGSVGGKVINHFNQGKKAAEIVLGLLEDKDEKELYIDGEDANEYIFDYDILKKFNIKINSLPKGSQIINNPIEMIRKYKTSFIILSIIFATLILLI</sequence>
<name>A0ABS2FL32_9CLOT</name>